<dbReference type="AlphaFoldDB" id="T0ZYW8"/>
<proteinExistence type="predicted"/>
<evidence type="ECO:0000256" key="2">
    <source>
        <dbReference type="ARBA" id="ARBA00022803"/>
    </source>
</evidence>
<name>T0ZYW8_9ZZZZ</name>
<feature type="compositionally biased region" description="Basic and acidic residues" evidence="3">
    <location>
        <begin position="1"/>
        <end position="17"/>
    </location>
</feature>
<dbReference type="Gene3D" id="1.25.40.10">
    <property type="entry name" value="Tetratricopeptide repeat domain"/>
    <property type="match status" value="1"/>
</dbReference>
<sequence>MAEDGNGKREVNPEAKEHWRKGNSLFESSKFAEAIAEFGEAVGIDPEYSDAYFNRALAERIAHKYEEAKADLQKVMELEPKSPDAPLLYGDMAEASNDLVGAKYWYEKSLSIDPNYSEAKNRLEHIDSLMHVDLSNT</sequence>
<keyword evidence="1" id="KW-0677">Repeat</keyword>
<dbReference type="SMART" id="SM00028">
    <property type="entry name" value="TPR"/>
    <property type="match status" value="3"/>
</dbReference>
<comment type="caution">
    <text evidence="4">The sequence shown here is derived from an EMBL/GenBank/DDBJ whole genome shotgun (WGS) entry which is preliminary data.</text>
</comment>
<protein>
    <submittedName>
        <fullName evidence="4">Uncharacterized protein</fullName>
    </submittedName>
</protein>
<dbReference type="Pfam" id="PF14559">
    <property type="entry name" value="TPR_19"/>
    <property type="match status" value="1"/>
</dbReference>
<evidence type="ECO:0000313" key="4">
    <source>
        <dbReference type="EMBL" id="EQD33929.1"/>
    </source>
</evidence>
<dbReference type="InterPro" id="IPR051685">
    <property type="entry name" value="Ycf3/AcsC/BcsC/TPR_MFPF"/>
</dbReference>
<reference evidence="4" key="2">
    <citation type="journal article" date="2014" name="ISME J.">
        <title>Microbial stratification in low pH oxic and suboxic macroscopic growths along an acid mine drainage.</title>
        <authorList>
            <person name="Mendez-Garcia C."/>
            <person name="Mesa V."/>
            <person name="Sprenger R.R."/>
            <person name="Richter M."/>
            <person name="Diez M.S."/>
            <person name="Solano J."/>
            <person name="Bargiela R."/>
            <person name="Golyshina O.V."/>
            <person name="Manteca A."/>
            <person name="Ramos J.L."/>
            <person name="Gallego J.R."/>
            <person name="Llorente I."/>
            <person name="Martins Dos Santos V.A."/>
            <person name="Jensen O.N."/>
            <person name="Pelaez A.I."/>
            <person name="Sanchez J."/>
            <person name="Ferrer M."/>
        </authorList>
    </citation>
    <scope>NUCLEOTIDE SEQUENCE</scope>
</reference>
<dbReference type="PANTHER" id="PTHR44943:SF8">
    <property type="entry name" value="TPR REPEAT-CONTAINING PROTEIN MJ0263"/>
    <property type="match status" value="1"/>
</dbReference>
<dbReference type="EMBL" id="AUZY01011576">
    <property type="protein sequence ID" value="EQD33929.1"/>
    <property type="molecule type" value="Genomic_DNA"/>
</dbReference>
<feature type="region of interest" description="Disordered" evidence="3">
    <location>
        <begin position="1"/>
        <end position="21"/>
    </location>
</feature>
<accession>T0ZYW8</accession>
<dbReference type="Pfam" id="PF13414">
    <property type="entry name" value="TPR_11"/>
    <property type="match status" value="1"/>
</dbReference>
<keyword evidence="2" id="KW-0802">TPR repeat</keyword>
<evidence type="ECO:0000256" key="1">
    <source>
        <dbReference type="ARBA" id="ARBA00022737"/>
    </source>
</evidence>
<reference evidence="4" key="1">
    <citation type="submission" date="2013-08" db="EMBL/GenBank/DDBJ databases">
        <authorList>
            <person name="Mendez C."/>
            <person name="Richter M."/>
            <person name="Ferrer M."/>
            <person name="Sanchez J."/>
        </authorList>
    </citation>
    <scope>NUCLEOTIDE SEQUENCE</scope>
</reference>
<feature type="non-terminal residue" evidence="4">
    <location>
        <position position="137"/>
    </location>
</feature>
<dbReference type="SUPFAM" id="SSF48452">
    <property type="entry name" value="TPR-like"/>
    <property type="match status" value="1"/>
</dbReference>
<organism evidence="4">
    <name type="scientific">mine drainage metagenome</name>
    <dbReference type="NCBI Taxonomy" id="410659"/>
    <lineage>
        <taxon>unclassified sequences</taxon>
        <taxon>metagenomes</taxon>
        <taxon>ecological metagenomes</taxon>
    </lineage>
</organism>
<gene>
    <name evidence="4" type="ORF">B1B_17348</name>
</gene>
<dbReference type="InterPro" id="IPR011990">
    <property type="entry name" value="TPR-like_helical_dom_sf"/>
</dbReference>
<dbReference type="PROSITE" id="PS50005">
    <property type="entry name" value="TPR"/>
    <property type="match status" value="2"/>
</dbReference>
<dbReference type="InterPro" id="IPR019734">
    <property type="entry name" value="TPR_rpt"/>
</dbReference>
<evidence type="ECO:0000256" key="3">
    <source>
        <dbReference type="SAM" id="MobiDB-lite"/>
    </source>
</evidence>
<dbReference type="PANTHER" id="PTHR44943">
    <property type="entry name" value="CELLULOSE SYNTHASE OPERON PROTEIN C"/>
    <property type="match status" value="1"/>
</dbReference>